<dbReference type="InterPro" id="IPR025668">
    <property type="entry name" value="Tnp_DDE_dom"/>
</dbReference>
<reference evidence="2 3" key="1">
    <citation type="submission" date="2013-10" db="EMBL/GenBank/DDBJ databases">
        <title>Whole Genome Shotgun Sequence of Photorhabdus temperata J3.</title>
        <authorList>
            <person name="Park G.-S."/>
            <person name="Hong S.-J."/>
            <person name="Shin J.-H."/>
        </authorList>
    </citation>
    <scope>NUCLEOTIDE SEQUENCE [LARGE SCALE GENOMIC DNA]</scope>
    <source>
        <strain evidence="2 3">J3</strain>
    </source>
</reference>
<evidence type="ECO:0000259" key="1">
    <source>
        <dbReference type="Pfam" id="PF13612"/>
    </source>
</evidence>
<sequence>RELATGLTGMLYGDKGYISQALFDDLNATGVTFITNTRRNMKAKALSVWDKMMLSKRFIIESVPQAYKLAV</sequence>
<gene>
    <name evidence="2" type="ORF">O185_21700</name>
</gene>
<evidence type="ECO:0000313" key="2">
    <source>
        <dbReference type="EMBL" id="ERT11016.1"/>
    </source>
</evidence>
<accession>U7QX01</accession>
<dbReference type="AlphaFoldDB" id="U7QX01"/>
<feature type="domain" description="Transposase DDE" evidence="1">
    <location>
        <begin position="2"/>
        <end position="68"/>
    </location>
</feature>
<organism evidence="2 3">
    <name type="scientific">Photorhabdus temperata J3</name>
    <dbReference type="NCBI Taxonomy" id="1389415"/>
    <lineage>
        <taxon>Bacteria</taxon>
        <taxon>Pseudomonadati</taxon>
        <taxon>Pseudomonadota</taxon>
        <taxon>Gammaproteobacteria</taxon>
        <taxon>Enterobacterales</taxon>
        <taxon>Morganellaceae</taxon>
        <taxon>Photorhabdus</taxon>
    </lineage>
</organism>
<dbReference type="EMBL" id="AXDT01000237">
    <property type="protein sequence ID" value="ERT11016.1"/>
    <property type="molecule type" value="Genomic_DNA"/>
</dbReference>
<comment type="caution">
    <text evidence="2">The sequence shown here is derived from an EMBL/GenBank/DDBJ whole genome shotgun (WGS) entry which is preliminary data.</text>
</comment>
<feature type="non-terminal residue" evidence="2">
    <location>
        <position position="1"/>
    </location>
</feature>
<proteinExistence type="predicted"/>
<dbReference type="Pfam" id="PF13612">
    <property type="entry name" value="DDE_Tnp_1_3"/>
    <property type="match status" value="1"/>
</dbReference>
<evidence type="ECO:0000313" key="3">
    <source>
        <dbReference type="Proteomes" id="UP000017133"/>
    </source>
</evidence>
<keyword evidence="3" id="KW-1185">Reference proteome</keyword>
<dbReference type="PATRIC" id="fig|1389415.4.peg.4338"/>
<dbReference type="Proteomes" id="UP000017133">
    <property type="component" value="Unassembled WGS sequence"/>
</dbReference>
<protein>
    <recommendedName>
        <fullName evidence="1">Transposase DDE domain-containing protein</fullName>
    </recommendedName>
</protein>
<name>U7QX01_PHOTE</name>